<dbReference type="InterPro" id="IPR001492">
    <property type="entry name" value="Flagellin"/>
</dbReference>
<dbReference type="KEGG" id="prz:GZH47_18410"/>
<feature type="domain" description="Flagellin N-terminal" evidence="4">
    <location>
        <begin position="9"/>
        <end position="140"/>
    </location>
</feature>
<reference evidence="6 7" key="1">
    <citation type="submission" date="2020-02" db="EMBL/GenBank/DDBJ databases">
        <title>Paenibacillus sp. nov., isolated from rhizosphere soil of tomato.</title>
        <authorList>
            <person name="Weon H.-Y."/>
            <person name="Lee S.A."/>
        </authorList>
    </citation>
    <scope>NUCLEOTIDE SEQUENCE [LARGE SCALE GENOMIC DNA]</scope>
    <source>
        <strain evidence="6 7">14171R-81</strain>
    </source>
</reference>
<evidence type="ECO:0000259" key="4">
    <source>
        <dbReference type="Pfam" id="PF00669"/>
    </source>
</evidence>
<dbReference type="RefSeq" id="WP_162642447.1">
    <property type="nucleotide sequence ID" value="NZ_CP048286.1"/>
</dbReference>
<comment type="subcellular location">
    <subcellularLocation>
        <location evidence="1">Bacterial flagellum</location>
    </subcellularLocation>
</comment>
<evidence type="ECO:0000313" key="7">
    <source>
        <dbReference type="Proteomes" id="UP000479114"/>
    </source>
</evidence>
<dbReference type="PANTHER" id="PTHR42792">
    <property type="entry name" value="FLAGELLIN"/>
    <property type="match status" value="1"/>
</dbReference>
<protein>
    <submittedName>
        <fullName evidence="6">Flagellar hook-associated protein FlgL</fullName>
    </submittedName>
</protein>
<gene>
    <name evidence="6" type="primary">flgL</name>
    <name evidence="6" type="ORF">GZH47_18410</name>
</gene>
<keyword evidence="7" id="KW-1185">Reference proteome</keyword>
<evidence type="ECO:0000256" key="2">
    <source>
        <dbReference type="ARBA" id="ARBA00005709"/>
    </source>
</evidence>
<dbReference type="Pfam" id="PF00700">
    <property type="entry name" value="Flagellin_C"/>
    <property type="match status" value="1"/>
</dbReference>
<accession>A0A6C0P7U6</accession>
<dbReference type="InterPro" id="IPR046358">
    <property type="entry name" value="Flagellin_C"/>
</dbReference>
<evidence type="ECO:0000256" key="1">
    <source>
        <dbReference type="ARBA" id="ARBA00004365"/>
    </source>
</evidence>
<dbReference type="EMBL" id="CP048286">
    <property type="protein sequence ID" value="QHW32592.1"/>
    <property type="molecule type" value="Genomic_DNA"/>
</dbReference>
<dbReference type="NCBIfam" id="TIGR02550">
    <property type="entry name" value="flagell_flgL"/>
    <property type="match status" value="1"/>
</dbReference>
<evidence type="ECO:0000256" key="3">
    <source>
        <dbReference type="ARBA" id="ARBA00023143"/>
    </source>
</evidence>
<feature type="domain" description="Flagellin C-terminal" evidence="5">
    <location>
        <begin position="221"/>
        <end position="294"/>
    </location>
</feature>
<dbReference type="GO" id="GO:0071973">
    <property type="term" value="P:bacterial-type flagellum-dependent cell motility"/>
    <property type="evidence" value="ECO:0007669"/>
    <property type="project" value="InterPro"/>
</dbReference>
<dbReference type="Proteomes" id="UP000479114">
    <property type="component" value="Chromosome"/>
</dbReference>
<dbReference type="InterPro" id="IPR001029">
    <property type="entry name" value="Flagellin_N"/>
</dbReference>
<evidence type="ECO:0000259" key="5">
    <source>
        <dbReference type="Pfam" id="PF00700"/>
    </source>
</evidence>
<dbReference type="Pfam" id="PF00669">
    <property type="entry name" value="Flagellin_N"/>
    <property type="match status" value="1"/>
</dbReference>
<comment type="similarity">
    <text evidence="2">Belongs to the bacterial flagellin family.</text>
</comment>
<organism evidence="6 7">
    <name type="scientific">Paenibacillus rhizovicinus</name>
    <dbReference type="NCBI Taxonomy" id="2704463"/>
    <lineage>
        <taxon>Bacteria</taxon>
        <taxon>Bacillati</taxon>
        <taxon>Bacillota</taxon>
        <taxon>Bacilli</taxon>
        <taxon>Bacillales</taxon>
        <taxon>Paenibacillaceae</taxon>
        <taxon>Paenibacillus</taxon>
    </lineage>
</organism>
<dbReference type="GO" id="GO:0005198">
    <property type="term" value="F:structural molecule activity"/>
    <property type="evidence" value="ECO:0007669"/>
    <property type="project" value="InterPro"/>
</dbReference>
<dbReference type="GO" id="GO:0009424">
    <property type="term" value="C:bacterial-type flagellum hook"/>
    <property type="evidence" value="ECO:0007669"/>
    <property type="project" value="InterPro"/>
</dbReference>
<sequence>MALRVTPGMMHLQLSRNLNRNLTQMSSLQNEMSTGRKINKPSDDPVGITYALRYRAELSSNSQYQENADSAQSWLDYNDTVLGQAGDVLKRVKELVVNGATGTNPQTALDAINDELTQLKSQLLDIANSQLNGKYVFGGQKFDQVPYDQNQPGFDAKQVATDTGDVSYVVGSGVTLQINMSGNEVFGGGNPTESDNVFAVLDNIISKFAAGDHGGAGAELANLDSRTNKILNARSEIGARTNRVELMQNRLGDLETNLTDLQSKVEDADYDKLLIDSQVNQNIYQASLSVGAKVITPTLVDFLH</sequence>
<dbReference type="InterPro" id="IPR013384">
    <property type="entry name" value="Flagell_FlgL"/>
</dbReference>
<name>A0A6C0P7U6_9BACL</name>
<evidence type="ECO:0000313" key="6">
    <source>
        <dbReference type="EMBL" id="QHW32592.1"/>
    </source>
</evidence>
<dbReference type="PANTHER" id="PTHR42792:SF1">
    <property type="entry name" value="FLAGELLAR HOOK-ASSOCIATED PROTEIN 3"/>
    <property type="match status" value="1"/>
</dbReference>
<dbReference type="AlphaFoldDB" id="A0A6C0P7U6"/>
<keyword evidence="6" id="KW-0966">Cell projection</keyword>
<keyword evidence="6" id="KW-0969">Cilium</keyword>
<proteinExistence type="inferred from homology"/>
<dbReference type="SUPFAM" id="SSF64518">
    <property type="entry name" value="Phase 1 flagellin"/>
    <property type="match status" value="1"/>
</dbReference>
<keyword evidence="6" id="KW-0282">Flagellum</keyword>
<keyword evidence="3" id="KW-0975">Bacterial flagellum</keyword>
<dbReference type="Gene3D" id="1.20.1330.10">
    <property type="entry name" value="f41 fragment of flagellin, N-terminal domain"/>
    <property type="match status" value="1"/>
</dbReference>